<evidence type="ECO:0000256" key="11">
    <source>
        <dbReference type="SAM" id="MobiDB-lite"/>
    </source>
</evidence>
<dbReference type="Proteomes" id="UP000243739">
    <property type="component" value="Unassembled WGS sequence"/>
</dbReference>
<name>A0A1D2YW04_9BACI</name>
<evidence type="ECO:0000259" key="13">
    <source>
        <dbReference type="PROSITE" id="PS51272"/>
    </source>
</evidence>
<feature type="domain" description="SLH" evidence="13">
    <location>
        <begin position="754"/>
        <end position="817"/>
    </location>
</feature>
<evidence type="ECO:0000256" key="3">
    <source>
        <dbReference type="ARBA" id="ARBA00022525"/>
    </source>
</evidence>
<dbReference type="PROSITE" id="PS00136">
    <property type="entry name" value="SUBTILASE_ASP"/>
    <property type="match status" value="1"/>
</dbReference>
<dbReference type="InterPro" id="IPR001119">
    <property type="entry name" value="SLH_dom"/>
</dbReference>
<evidence type="ECO:0000256" key="5">
    <source>
        <dbReference type="ARBA" id="ARBA00022729"/>
    </source>
</evidence>
<proteinExistence type="inferred from homology"/>
<feature type="domain" description="SLH" evidence="13">
    <location>
        <begin position="818"/>
        <end position="873"/>
    </location>
</feature>
<accession>A0A1D2YW04</accession>
<keyword evidence="12" id="KW-1133">Transmembrane helix</keyword>
<dbReference type="InterPro" id="IPR023827">
    <property type="entry name" value="Peptidase_S8_Asp-AS"/>
</dbReference>
<feature type="active site" description="Charge relay system" evidence="8 9">
    <location>
        <position position="87"/>
    </location>
</feature>
<keyword evidence="7 9" id="KW-0720">Serine protease</keyword>
<dbReference type="PANTHER" id="PTHR43399:SF4">
    <property type="entry name" value="CELL WALL-ASSOCIATED PROTEASE"/>
    <property type="match status" value="1"/>
</dbReference>
<dbReference type="Pfam" id="PF00082">
    <property type="entry name" value="Peptidase_S8"/>
    <property type="match status" value="1"/>
</dbReference>
<feature type="active site" description="Charge relay system" evidence="8 9">
    <location>
        <position position="120"/>
    </location>
</feature>
<dbReference type="PROSITE" id="PS51272">
    <property type="entry name" value="SLH"/>
    <property type="match status" value="3"/>
</dbReference>
<dbReference type="PRINTS" id="PR00723">
    <property type="entry name" value="SUBTILISIN"/>
</dbReference>
<evidence type="ECO:0000256" key="1">
    <source>
        <dbReference type="ARBA" id="ARBA00004613"/>
    </source>
</evidence>
<dbReference type="Pfam" id="PF00395">
    <property type="entry name" value="SLH"/>
    <property type="match status" value="3"/>
</dbReference>
<keyword evidence="12" id="KW-0812">Transmembrane</keyword>
<evidence type="ECO:0000313" key="15">
    <source>
        <dbReference type="Proteomes" id="UP000243739"/>
    </source>
</evidence>
<dbReference type="GO" id="GO:0006508">
    <property type="term" value="P:proteolysis"/>
    <property type="evidence" value="ECO:0007669"/>
    <property type="project" value="UniProtKB-KW"/>
</dbReference>
<dbReference type="PROSITE" id="PS51892">
    <property type="entry name" value="SUBTILASE"/>
    <property type="match status" value="1"/>
</dbReference>
<evidence type="ECO:0000256" key="10">
    <source>
        <dbReference type="RuleBase" id="RU003355"/>
    </source>
</evidence>
<protein>
    <recommendedName>
        <fullName evidence="13">SLH domain-containing protein</fullName>
    </recommendedName>
</protein>
<keyword evidence="12" id="KW-0472">Membrane</keyword>
<feature type="transmembrane region" description="Helical" evidence="12">
    <location>
        <begin position="7"/>
        <end position="25"/>
    </location>
</feature>
<keyword evidence="4 9" id="KW-0645">Protease</keyword>
<feature type="compositionally biased region" description="Low complexity" evidence="11">
    <location>
        <begin position="457"/>
        <end position="473"/>
    </location>
</feature>
<dbReference type="SUPFAM" id="SSF52743">
    <property type="entry name" value="Subtilisin-like"/>
    <property type="match status" value="1"/>
</dbReference>
<dbReference type="SUPFAM" id="SSF89260">
    <property type="entry name" value="Collagen-binding domain"/>
    <property type="match status" value="2"/>
</dbReference>
<dbReference type="InterPro" id="IPR051048">
    <property type="entry name" value="Peptidase_S8/S53_subtilisin"/>
</dbReference>
<evidence type="ECO:0000256" key="7">
    <source>
        <dbReference type="ARBA" id="ARBA00022825"/>
    </source>
</evidence>
<keyword evidence="15" id="KW-1185">Reference proteome</keyword>
<evidence type="ECO:0000256" key="2">
    <source>
        <dbReference type="ARBA" id="ARBA00011073"/>
    </source>
</evidence>
<reference evidence="14 15" key="1">
    <citation type="submission" date="2016-09" db="EMBL/GenBank/DDBJ databases">
        <title>Draft genome sequence for the type strain of Vulcanibacillus modesticaldus BR, a strictly anaerobic, moderately thermophilic, and nitrate-reducing bacterium from deep sea-hydrothermal vents of the Mid-Atlantic Ridge.</title>
        <authorList>
            <person name="Abin C.A."/>
            <person name="Hollibaugh J.T."/>
        </authorList>
    </citation>
    <scope>NUCLEOTIDE SEQUENCE [LARGE SCALE GENOMIC DNA]</scope>
    <source>
        <strain evidence="14 15">BR</strain>
    </source>
</reference>
<dbReference type="OrthoDB" id="9798386at2"/>
<dbReference type="InterPro" id="IPR034084">
    <property type="entry name" value="Thermitase-like_dom"/>
</dbReference>
<dbReference type="PROSITE" id="PS00138">
    <property type="entry name" value="SUBTILASE_SER"/>
    <property type="match status" value="1"/>
</dbReference>
<dbReference type="STRING" id="337097.BHF71_01170"/>
<sequence length="949" mass="107508">MTKLLNKIIAIMVITIILTSIGMLVENKYLQNDQVMSYPKVGYKVRIAQTPNDTYFEDQYYLQQIKAEGIFETDTTSANEIIIAILDTGIDLTHPDLKDNIVEGINLLNKDEPPQDDNGHGTNLAGIIAAISNNGIGISGMANNTKIMPIKVLDHKGEGDPFFVGLGIRYAVDNGAKVILLSLGESSYTPLMKEAVDYAESKGVLVIAASGNEGNRLNYPSAFSNVISVGAVDSTDNYANYSNYGQQLDVVAPGEGIFTTKLGGGYTSNSGTSMAAPQVAGLAALILQKYPELTPREVADIIRFSADDVEEPGWDIKTGYGRINVNKALSMPLDTLIDGYEPNQTIQTAHIFPLGDRFNAQLTEEDIDWYYFQLPYDGKFRISLGLDQLLEYGVLLEIIPSDQVVPEVTEQQNEQEQELDLEEAPTQPEQEESSQDEDGINSESDQEQTSQNEEEQTFQSGEEQTEENTSSEQDNTDKMVYQIRGEQTLDFDLPKGDYYIKIQFAPEQLQTEVKSIKYTISNQFKIYDDPFEENDKPWEAYVIDNINTPITGTLNEDYDQDWFKIHLNKKGTLSVTVSVDTLRLDPVLFLQPVGGIGQEFDYQGSGREEFGYINITPGDYYIRITDYNNYAVNGEYYLELGFKTEDGDTNEPNDISSMAKLLDLTDQRIKGVISDNSDYDWYTFKIEEPTFTTINFEANEDIEAAILNSDLEVIWLNETKKWERNNMMEKGTYYLRFYSTKSNVKYNFEVIQIELDGNFYDIHSHWAKDSIVKLYEEKIIEGYQDFTFRPNQPITRGEVALAISKVLQLPDGNQSPFTDVNKESELYPVLAKLYQAKIMMGYADNTFRPDQPIRRDELVIILSRAFNLPVILDIEPLFKDVNVGDFGYNEINTFKRFGWINGYEDGTFRAKRDTSRAEFVVLLDRVRNIEPIELRESSEQLTEQVNQPQ</sequence>
<comment type="similarity">
    <text evidence="2 9 10">Belongs to the peptidase S8 family.</text>
</comment>
<dbReference type="InterPro" id="IPR023828">
    <property type="entry name" value="Peptidase_S8_Ser-AS"/>
</dbReference>
<evidence type="ECO:0000256" key="8">
    <source>
        <dbReference type="PIRSR" id="PIRSR615500-1"/>
    </source>
</evidence>
<gene>
    <name evidence="14" type="ORF">BHF71_01170</name>
</gene>
<keyword evidence="5" id="KW-0732">Signal</keyword>
<evidence type="ECO:0000313" key="14">
    <source>
        <dbReference type="EMBL" id="OEF99816.1"/>
    </source>
</evidence>
<comment type="caution">
    <text evidence="14">The sequence shown here is derived from an EMBL/GenBank/DDBJ whole genome shotgun (WGS) entry which is preliminary data.</text>
</comment>
<feature type="compositionally biased region" description="Acidic residues" evidence="11">
    <location>
        <begin position="413"/>
        <end position="456"/>
    </location>
</feature>
<feature type="domain" description="SLH" evidence="13">
    <location>
        <begin position="874"/>
        <end position="937"/>
    </location>
</feature>
<dbReference type="PANTHER" id="PTHR43399">
    <property type="entry name" value="SUBTILISIN-RELATED"/>
    <property type="match status" value="1"/>
</dbReference>
<dbReference type="EMBL" id="MIJF01000013">
    <property type="protein sequence ID" value="OEF99816.1"/>
    <property type="molecule type" value="Genomic_DNA"/>
</dbReference>
<dbReference type="Gene3D" id="2.60.120.380">
    <property type="match status" value="3"/>
</dbReference>
<feature type="active site" description="Charge relay system" evidence="8 9">
    <location>
        <position position="273"/>
    </location>
</feature>
<evidence type="ECO:0000256" key="9">
    <source>
        <dbReference type="PROSITE-ProRule" id="PRU01240"/>
    </source>
</evidence>
<organism evidence="14 15">
    <name type="scientific">Vulcanibacillus modesticaldus</name>
    <dbReference type="NCBI Taxonomy" id="337097"/>
    <lineage>
        <taxon>Bacteria</taxon>
        <taxon>Bacillati</taxon>
        <taxon>Bacillota</taxon>
        <taxon>Bacilli</taxon>
        <taxon>Bacillales</taxon>
        <taxon>Bacillaceae</taxon>
        <taxon>Vulcanibacillus</taxon>
    </lineage>
</organism>
<dbReference type="InterPro" id="IPR000209">
    <property type="entry name" value="Peptidase_S8/S53_dom"/>
</dbReference>
<feature type="region of interest" description="Disordered" evidence="11">
    <location>
        <begin position="407"/>
        <end position="477"/>
    </location>
</feature>
<evidence type="ECO:0000256" key="12">
    <source>
        <dbReference type="SAM" id="Phobius"/>
    </source>
</evidence>
<evidence type="ECO:0000256" key="4">
    <source>
        <dbReference type="ARBA" id="ARBA00022670"/>
    </source>
</evidence>
<dbReference type="CDD" id="cd07484">
    <property type="entry name" value="Peptidases_S8_Thermitase_like"/>
    <property type="match status" value="1"/>
</dbReference>
<comment type="subcellular location">
    <subcellularLocation>
        <location evidence="1">Secreted</location>
    </subcellularLocation>
</comment>
<dbReference type="InterPro" id="IPR036852">
    <property type="entry name" value="Peptidase_S8/S53_dom_sf"/>
</dbReference>
<dbReference type="RefSeq" id="WP_069656303.1">
    <property type="nucleotide sequence ID" value="NZ_MIJF01000013.1"/>
</dbReference>
<keyword evidence="6 9" id="KW-0378">Hydrolase</keyword>
<dbReference type="GO" id="GO:0005576">
    <property type="term" value="C:extracellular region"/>
    <property type="evidence" value="ECO:0007669"/>
    <property type="project" value="UniProtKB-SubCell"/>
</dbReference>
<keyword evidence="3" id="KW-0964">Secreted</keyword>
<dbReference type="Gene3D" id="3.40.50.200">
    <property type="entry name" value="Peptidase S8/S53 domain"/>
    <property type="match status" value="1"/>
</dbReference>
<dbReference type="GO" id="GO:0004252">
    <property type="term" value="F:serine-type endopeptidase activity"/>
    <property type="evidence" value="ECO:0007669"/>
    <property type="project" value="UniProtKB-UniRule"/>
</dbReference>
<evidence type="ECO:0000256" key="6">
    <source>
        <dbReference type="ARBA" id="ARBA00022801"/>
    </source>
</evidence>
<dbReference type="InterPro" id="IPR015500">
    <property type="entry name" value="Peptidase_S8_subtilisin-rel"/>
</dbReference>
<dbReference type="AlphaFoldDB" id="A0A1D2YW04"/>